<gene>
    <name evidence="2" type="ORF">SAMN05421770_101560</name>
</gene>
<dbReference type="EMBL" id="FZOU01000001">
    <property type="protein sequence ID" value="SNS33783.1"/>
    <property type="molecule type" value="Genomic_DNA"/>
</dbReference>
<feature type="transmembrane region" description="Helical" evidence="1">
    <location>
        <begin position="407"/>
        <end position="428"/>
    </location>
</feature>
<feature type="transmembrane region" description="Helical" evidence="1">
    <location>
        <begin position="464"/>
        <end position="485"/>
    </location>
</feature>
<keyword evidence="3" id="KW-1185">Reference proteome</keyword>
<evidence type="ECO:0000256" key="1">
    <source>
        <dbReference type="SAM" id="Phobius"/>
    </source>
</evidence>
<feature type="transmembrane region" description="Helical" evidence="1">
    <location>
        <begin position="235"/>
        <end position="254"/>
    </location>
</feature>
<keyword evidence="2" id="KW-0808">Transferase</keyword>
<feature type="transmembrane region" description="Helical" evidence="1">
    <location>
        <begin position="135"/>
        <end position="154"/>
    </location>
</feature>
<accession>A0A239DPW3</accession>
<keyword evidence="1" id="KW-0812">Transmembrane</keyword>
<evidence type="ECO:0000313" key="2">
    <source>
        <dbReference type="EMBL" id="SNS33783.1"/>
    </source>
</evidence>
<reference evidence="2 3" key="1">
    <citation type="submission" date="2017-06" db="EMBL/GenBank/DDBJ databases">
        <authorList>
            <person name="Kim H.J."/>
            <person name="Triplett B.A."/>
        </authorList>
    </citation>
    <scope>NUCLEOTIDE SEQUENCE [LARGE SCALE GENOMIC DNA]</scope>
    <source>
        <strain evidence="2 3">DSM 18704</strain>
    </source>
</reference>
<feature type="transmembrane region" description="Helical" evidence="1">
    <location>
        <begin position="199"/>
        <end position="223"/>
    </location>
</feature>
<name>A0A239DPW3_9BACT</name>
<dbReference type="AlphaFoldDB" id="A0A239DPW3"/>
<dbReference type="Proteomes" id="UP000198356">
    <property type="component" value="Unassembled WGS sequence"/>
</dbReference>
<evidence type="ECO:0000313" key="3">
    <source>
        <dbReference type="Proteomes" id="UP000198356"/>
    </source>
</evidence>
<dbReference type="OrthoDB" id="101980at2"/>
<dbReference type="RefSeq" id="WP_089406843.1">
    <property type="nucleotide sequence ID" value="NZ_FZOU01000001.1"/>
</dbReference>
<feature type="transmembrane region" description="Helical" evidence="1">
    <location>
        <begin position="434"/>
        <end position="452"/>
    </location>
</feature>
<keyword evidence="1" id="KW-1133">Transmembrane helix</keyword>
<organism evidence="2 3">
    <name type="scientific">Granulicella rosea</name>
    <dbReference type="NCBI Taxonomy" id="474952"/>
    <lineage>
        <taxon>Bacteria</taxon>
        <taxon>Pseudomonadati</taxon>
        <taxon>Acidobacteriota</taxon>
        <taxon>Terriglobia</taxon>
        <taxon>Terriglobales</taxon>
        <taxon>Acidobacteriaceae</taxon>
        <taxon>Granulicella</taxon>
    </lineage>
</organism>
<sequence>MKIDSIPTARPRMRLILLAVSVLILVLGAVENLYGNTDDGDVYGSDAVQYLDIARAIERHDWRSALNPLWSQGYPALLAAERPLFAAGPGGDWAAIRVLNFSIFAANYAAFLYFLVTILPGIVGSTPAHERRKTLLWIAGLTFFVATQICLGQVSRVNPDELVTTLFFLFCGLAARCWRWTVALAQRRGSVRWGLSMGLVLGVGFLVKAIFLPLGCGMLALLALRWRRHWRSVRVPLFAAAAVFASIVAVYGIALSSAVGHRTLGESGAINYAWHVNRLQKWVHWEGGRQPANIAWPKTSMARFARWDDDPPEFGAPLHPSAILQESPRVYGFTAPIHATYVPYYDPPYWYEGYRHLIRPRYQLIALVKCISDLALVLLRMPLFFAFLLALGLLLRDAQARALLRIYVGNVSWALWFGLLGVAIYLPVHLEGRYLAGFLALIALQLFAGATLKVEMMTTGRVRAVSGLLLIGLAGNLLLTQAPVWRNLLHHKSPRNNVEWKIGEAVVAQGLPPMSQVGVLGWTANLHSDWAYIAHLQITSEIASPADIDLFWRQTPAEQARTLETFRKAGAVAVFTRGKPASAGPEWTPLGDTGMSMLRLADAQVR</sequence>
<feature type="transmembrane region" description="Helical" evidence="1">
    <location>
        <begin position="101"/>
        <end position="123"/>
    </location>
</feature>
<keyword evidence="1" id="KW-0472">Membrane</keyword>
<dbReference type="GO" id="GO:0016740">
    <property type="term" value="F:transferase activity"/>
    <property type="evidence" value="ECO:0007669"/>
    <property type="project" value="UniProtKB-KW"/>
</dbReference>
<protein>
    <submittedName>
        <fullName evidence="2">4-amino-4-deoxy-L-arabinose transferase</fullName>
    </submittedName>
</protein>
<proteinExistence type="predicted"/>
<feature type="transmembrane region" description="Helical" evidence="1">
    <location>
        <begin position="374"/>
        <end position="395"/>
    </location>
</feature>